<sequence length="94" mass="11039">MPCHRNHDRYTVQPSTIQSSIFRTHVLSSIETSSFPRKPFQPSSQLQWKAPSLSPHFKCSKIIPSHMQPSIPHHCHQQTYMSRQPFTLLHHHPY</sequence>
<name>A0A219ATF5_METCM</name>
<dbReference type="EMBL" id="LSBJ02000001">
    <property type="protein sequence ID" value="OWT43465.1"/>
    <property type="molecule type" value="Genomic_DNA"/>
</dbReference>
<dbReference type="Proteomes" id="UP000078397">
    <property type="component" value="Unassembled WGS sequence"/>
</dbReference>
<organism evidence="1 2">
    <name type="scientific">Pochonia chlamydosporia 170</name>
    <dbReference type="NCBI Taxonomy" id="1380566"/>
    <lineage>
        <taxon>Eukaryota</taxon>
        <taxon>Fungi</taxon>
        <taxon>Dikarya</taxon>
        <taxon>Ascomycota</taxon>
        <taxon>Pezizomycotina</taxon>
        <taxon>Sordariomycetes</taxon>
        <taxon>Hypocreomycetidae</taxon>
        <taxon>Hypocreales</taxon>
        <taxon>Clavicipitaceae</taxon>
        <taxon>Pochonia</taxon>
    </lineage>
</organism>
<gene>
    <name evidence="1" type="ORF">VFPPC_17386</name>
</gene>
<evidence type="ECO:0000313" key="1">
    <source>
        <dbReference type="EMBL" id="OWT43465.1"/>
    </source>
</evidence>
<dbReference type="AlphaFoldDB" id="A0A219ATF5"/>
<reference evidence="1 2" key="1">
    <citation type="journal article" date="2016" name="PLoS Pathog.">
        <title>Biosynthesis of antibiotic leucinostatins in bio-control fungus Purpureocillium lilacinum and their inhibition on phytophthora revealed by genome mining.</title>
        <authorList>
            <person name="Wang G."/>
            <person name="Liu Z."/>
            <person name="Lin R."/>
            <person name="Li E."/>
            <person name="Mao Z."/>
            <person name="Ling J."/>
            <person name="Yang Y."/>
            <person name="Yin W.B."/>
            <person name="Xie B."/>
        </authorList>
    </citation>
    <scope>NUCLEOTIDE SEQUENCE [LARGE SCALE GENOMIC DNA]</scope>
    <source>
        <strain evidence="1">170</strain>
    </source>
</reference>
<dbReference type="RefSeq" id="XP_022285884.1">
    <property type="nucleotide sequence ID" value="XM_022429099.1"/>
</dbReference>
<protein>
    <submittedName>
        <fullName evidence="1">Uncharacterized protein</fullName>
    </submittedName>
</protein>
<evidence type="ECO:0000313" key="2">
    <source>
        <dbReference type="Proteomes" id="UP000078397"/>
    </source>
</evidence>
<comment type="caution">
    <text evidence="1">The sequence shown here is derived from an EMBL/GenBank/DDBJ whole genome shotgun (WGS) entry which is preliminary data.</text>
</comment>
<proteinExistence type="predicted"/>
<keyword evidence="2" id="KW-1185">Reference proteome</keyword>
<dbReference type="GeneID" id="33936365"/>
<accession>A0A219ATF5</accession>
<dbReference type="KEGG" id="pchm:VFPPC_17386"/>